<dbReference type="InterPro" id="IPR024079">
    <property type="entry name" value="MetalloPept_cat_dom_sf"/>
</dbReference>
<evidence type="ECO:0000256" key="6">
    <source>
        <dbReference type="ARBA" id="ARBA00022833"/>
    </source>
</evidence>
<dbReference type="PANTHER" id="PTHR11733:SF133">
    <property type="entry name" value="PHOSPHATE-REGULATING NEUTRAL ENDOPEPTIDASE PHEX"/>
    <property type="match status" value="1"/>
</dbReference>
<dbReference type="GO" id="GO:0046872">
    <property type="term" value="F:metal ion binding"/>
    <property type="evidence" value="ECO:0007669"/>
    <property type="project" value="UniProtKB-KW"/>
</dbReference>
<keyword evidence="6" id="KW-0862">Zinc</keyword>
<dbReference type="InterPro" id="IPR018497">
    <property type="entry name" value="Peptidase_M13_C"/>
</dbReference>
<dbReference type="InterPro" id="IPR000718">
    <property type="entry name" value="Peptidase_M13"/>
</dbReference>
<evidence type="ECO:0000256" key="1">
    <source>
        <dbReference type="ARBA" id="ARBA00001947"/>
    </source>
</evidence>
<dbReference type="GO" id="GO:0004222">
    <property type="term" value="F:metalloendopeptidase activity"/>
    <property type="evidence" value="ECO:0007669"/>
    <property type="project" value="InterPro"/>
</dbReference>
<dbReference type="PROSITE" id="PS51885">
    <property type="entry name" value="NEPRILYSIN"/>
    <property type="match status" value="1"/>
</dbReference>
<reference evidence="10" key="1">
    <citation type="submission" date="2020-11" db="EMBL/GenBank/DDBJ databases">
        <authorList>
            <person name="Tran Van P."/>
        </authorList>
    </citation>
    <scope>NUCLEOTIDE SEQUENCE</scope>
</reference>
<dbReference type="InterPro" id="IPR008753">
    <property type="entry name" value="Peptidase_M13_N"/>
</dbReference>
<sequence length="422" mass="47379">MCRGASKFEESKGILTPDEDRQNYTALYNKMTIPELQAISGNTQLDWKTIFDALFATVNVEIAADESLVVQAPEYIEKFFNTFAGGAISSRTVANYLSWRYVYGHAELTSQAMRDLFFQFDQVVAGITEPQERWLTCSNLVNNVLGFAVSGPYVSQYFPPAAKEELTAVPAALFQNIYSYDSWSWNDMAKTLHVPTNRDLWITQPSIVNAFFYPSMNSITFPAGILQPPFFQSNSLQSLNYGGIGVVIGHEMTHGFDNNGRQFDELGNLINWWTPATGDAFVEKAQCFINQYTNYLVPELDSVIPEAHLDGLQTLGENLADNGGMRQAWNAYLRYKEANGAEPVLPGLQQFTPEQLFFINFGNLWCGHYTQAGLLNIVLNDEHSPGKYRVWGSCSNSEPFAEAFGCTPEDDMFNGENLCQIW</sequence>
<organism evidence="10">
    <name type="scientific">Notodromas monacha</name>
    <dbReference type="NCBI Taxonomy" id="399045"/>
    <lineage>
        <taxon>Eukaryota</taxon>
        <taxon>Metazoa</taxon>
        <taxon>Ecdysozoa</taxon>
        <taxon>Arthropoda</taxon>
        <taxon>Crustacea</taxon>
        <taxon>Oligostraca</taxon>
        <taxon>Ostracoda</taxon>
        <taxon>Podocopa</taxon>
        <taxon>Podocopida</taxon>
        <taxon>Cypridocopina</taxon>
        <taxon>Cypridoidea</taxon>
        <taxon>Cyprididae</taxon>
        <taxon>Notodromas</taxon>
    </lineage>
</organism>
<dbReference type="CDD" id="cd08662">
    <property type="entry name" value="M13"/>
    <property type="match status" value="1"/>
</dbReference>
<dbReference type="OrthoDB" id="6475849at2759"/>
<evidence type="ECO:0000259" key="8">
    <source>
        <dbReference type="Pfam" id="PF01431"/>
    </source>
</evidence>
<dbReference type="GO" id="GO:0016485">
    <property type="term" value="P:protein processing"/>
    <property type="evidence" value="ECO:0007669"/>
    <property type="project" value="TreeGrafter"/>
</dbReference>
<dbReference type="PANTHER" id="PTHR11733">
    <property type="entry name" value="ZINC METALLOPROTEASE FAMILY M13 NEPRILYSIN-RELATED"/>
    <property type="match status" value="1"/>
</dbReference>
<keyword evidence="3" id="KW-0645">Protease</keyword>
<comment type="cofactor">
    <cofactor evidence="1">
        <name>Zn(2+)</name>
        <dbReference type="ChEBI" id="CHEBI:29105"/>
    </cofactor>
</comment>
<feature type="domain" description="Peptidase M13 C-terminal" evidence="8">
    <location>
        <begin position="209"/>
        <end position="414"/>
    </location>
</feature>
<name>A0A7R9C1T7_9CRUS</name>
<keyword evidence="5" id="KW-0378">Hydrolase</keyword>
<dbReference type="SUPFAM" id="SSF55486">
    <property type="entry name" value="Metalloproteases ('zincins'), catalytic domain"/>
    <property type="match status" value="1"/>
</dbReference>
<gene>
    <name evidence="10" type="ORF">NMOB1V02_LOCUS12279</name>
</gene>
<accession>A0A7R9C1T7</accession>
<evidence type="ECO:0000256" key="4">
    <source>
        <dbReference type="ARBA" id="ARBA00022723"/>
    </source>
</evidence>
<comment type="similarity">
    <text evidence="2">Belongs to the peptidase M13 family.</text>
</comment>
<evidence type="ECO:0000259" key="9">
    <source>
        <dbReference type="Pfam" id="PF05649"/>
    </source>
</evidence>
<proteinExistence type="inferred from homology"/>
<evidence type="ECO:0000256" key="7">
    <source>
        <dbReference type="ARBA" id="ARBA00023049"/>
    </source>
</evidence>
<evidence type="ECO:0000313" key="10">
    <source>
        <dbReference type="EMBL" id="CAD7284674.1"/>
    </source>
</evidence>
<evidence type="ECO:0000256" key="2">
    <source>
        <dbReference type="ARBA" id="ARBA00007357"/>
    </source>
</evidence>
<dbReference type="GO" id="GO:0005886">
    <property type="term" value="C:plasma membrane"/>
    <property type="evidence" value="ECO:0007669"/>
    <property type="project" value="TreeGrafter"/>
</dbReference>
<evidence type="ECO:0000313" key="11">
    <source>
        <dbReference type="Proteomes" id="UP000678499"/>
    </source>
</evidence>
<dbReference type="Proteomes" id="UP000678499">
    <property type="component" value="Unassembled WGS sequence"/>
</dbReference>
<dbReference type="AlphaFoldDB" id="A0A7R9C1T7"/>
<dbReference type="Gene3D" id="3.40.390.10">
    <property type="entry name" value="Collagenase (Catalytic Domain)"/>
    <property type="match status" value="1"/>
</dbReference>
<evidence type="ECO:0000256" key="3">
    <source>
        <dbReference type="ARBA" id="ARBA00022670"/>
    </source>
</evidence>
<keyword evidence="7" id="KW-0482">Metalloprotease</keyword>
<feature type="domain" description="Peptidase M13 N-terminal" evidence="9">
    <location>
        <begin position="14"/>
        <end position="168"/>
    </location>
</feature>
<dbReference type="EMBL" id="CAJPEX010009239">
    <property type="protein sequence ID" value="CAG0924826.1"/>
    <property type="molecule type" value="Genomic_DNA"/>
</dbReference>
<dbReference type="PRINTS" id="PR00786">
    <property type="entry name" value="NEPRILYSIN"/>
</dbReference>
<protein>
    <recommendedName>
        <fullName evidence="12">Endothelin-converting enzyme 1</fullName>
    </recommendedName>
</protein>
<evidence type="ECO:0008006" key="12">
    <source>
        <dbReference type="Google" id="ProtNLM"/>
    </source>
</evidence>
<dbReference type="EMBL" id="OA891276">
    <property type="protein sequence ID" value="CAD7284674.1"/>
    <property type="molecule type" value="Genomic_DNA"/>
</dbReference>
<evidence type="ECO:0000256" key="5">
    <source>
        <dbReference type="ARBA" id="ARBA00022801"/>
    </source>
</evidence>
<keyword evidence="4" id="KW-0479">Metal-binding</keyword>
<dbReference type="Pfam" id="PF05649">
    <property type="entry name" value="Peptidase_M13_N"/>
    <property type="match status" value="1"/>
</dbReference>
<keyword evidence="11" id="KW-1185">Reference proteome</keyword>
<dbReference type="Pfam" id="PF01431">
    <property type="entry name" value="Peptidase_M13"/>
    <property type="match status" value="1"/>
</dbReference>